<sequence>MDVNTKFLTQENMLRNNFLVENVNDENINPELHQYCKSKISTLEHFVEHLNNELSKINLQHIEDMINNIKHMFTIIDDIESSQHKRQCKKTLKESKPWTLFMQYSNITIILIY</sequence>
<evidence type="ECO:0000313" key="2">
    <source>
        <dbReference type="Proteomes" id="UP000789366"/>
    </source>
</evidence>
<comment type="caution">
    <text evidence="1">The sequence shown here is derived from an EMBL/GenBank/DDBJ whole genome shotgun (WGS) entry which is preliminary data.</text>
</comment>
<accession>A0ACA9KVK5</accession>
<organism evidence="1 2">
    <name type="scientific">Cetraspora pellucida</name>
    <dbReference type="NCBI Taxonomy" id="1433469"/>
    <lineage>
        <taxon>Eukaryota</taxon>
        <taxon>Fungi</taxon>
        <taxon>Fungi incertae sedis</taxon>
        <taxon>Mucoromycota</taxon>
        <taxon>Glomeromycotina</taxon>
        <taxon>Glomeromycetes</taxon>
        <taxon>Diversisporales</taxon>
        <taxon>Gigasporaceae</taxon>
        <taxon>Cetraspora</taxon>
    </lineage>
</organism>
<name>A0ACA9KVK5_9GLOM</name>
<gene>
    <name evidence="1" type="ORF">SPELUC_LOCUS2776</name>
</gene>
<dbReference type="Proteomes" id="UP000789366">
    <property type="component" value="Unassembled WGS sequence"/>
</dbReference>
<evidence type="ECO:0000313" key="1">
    <source>
        <dbReference type="EMBL" id="CAG8495876.1"/>
    </source>
</evidence>
<protein>
    <submittedName>
        <fullName evidence="1">5506_t:CDS:1</fullName>
    </submittedName>
</protein>
<proteinExistence type="predicted"/>
<keyword evidence="2" id="KW-1185">Reference proteome</keyword>
<dbReference type="EMBL" id="CAJVPW010001958">
    <property type="protein sequence ID" value="CAG8495876.1"/>
    <property type="molecule type" value="Genomic_DNA"/>
</dbReference>
<reference evidence="1" key="1">
    <citation type="submission" date="2021-06" db="EMBL/GenBank/DDBJ databases">
        <authorList>
            <person name="Kallberg Y."/>
            <person name="Tangrot J."/>
            <person name="Rosling A."/>
        </authorList>
    </citation>
    <scope>NUCLEOTIDE SEQUENCE</scope>
    <source>
        <strain evidence="1">28 12/20/2015</strain>
    </source>
</reference>